<dbReference type="Gene3D" id="3.40.50.720">
    <property type="entry name" value="NAD(P)-binding Rossmann-like Domain"/>
    <property type="match status" value="1"/>
</dbReference>
<keyword evidence="6" id="KW-0479">Metal-binding</keyword>
<protein>
    <submittedName>
        <fullName evidence="12">NADH:flavin oxidoreductase</fullName>
    </submittedName>
</protein>
<dbReference type="GO" id="GO:0046872">
    <property type="term" value="F:metal ion binding"/>
    <property type="evidence" value="ECO:0007669"/>
    <property type="project" value="UniProtKB-KW"/>
</dbReference>
<organism evidence="12 13">
    <name type="scientific">Kiloniella spongiae</name>
    <dbReference type="NCBI Taxonomy" id="1489064"/>
    <lineage>
        <taxon>Bacteria</taxon>
        <taxon>Pseudomonadati</taxon>
        <taxon>Pseudomonadota</taxon>
        <taxon>Alphaproteobacteria</taxon>
        <taxon>Rhodospirillales</taxon>
        <taxon>Kiloniellaceae</taxon>
        <taxon>Kiloniella</taxon>
    </lineage>
</organism>
<dbReference type="Gene3D" id="3.20.20.70">
    <property type="entry name" value="Aldolase class I"/>
    <property type="match status" value="1"/>
</dbReference>
<sequence length="692" mass="76187">MTSPNTRNSRYDILFEPVKIGPITMKNRFYQVPHCNGLGYARPQSLAAMRGIKAEGGWGAVCTEEVEIHPSSEISPYIEGRLWDKSDIPAHQLMTSAVHEHGALAGIELVHNGFHAPNRTSRLPPMAPSAMPVDAYDPVHARAMDLTDIKNFRKWYRQAALNAHEAGYDIIYVYAGHCMTTLMHFMLERFNHRNDEYGGSLKNRVRLTREVISEVKDAVGDQCAIAFRFAVDELMGKHGMTSEGEAQEVVGLLAELPDLWDVNISGWSHDSSTARFEPIEGYQEKYTSFVKSLTTKPVVGVGRFTSPDAMVSQIKRGVLDLIGAARPSIADPFLPNKIAEGRIDEIRECIGCNICVSGDNLSVPIRCTQNPTMGEEWRRKWHPEKIAPKVSDSSVLVVGAGPSGLEAALQLANRGYQVTLAEAGKELGGRATKESLLPGLSSYARVRDYRVNLLTQMVNVEIYKGSPLDEDAILDFGFPHVLLATGSHWRRDGTGRHHQHPIPGLDTISTFTPDDIMQGKVPTGDVIIFDDDHYYMGGVLAEKLISEGMKVTLITPATKISAWSEYTLEQEKIQAKLITLDVDLITNHALLNVTGNQIELSCSYTGRTKSIHADSLILVTARHANDTLYQRLKSNPGKLDKAGIKSLEVIGDAYSPGSLASAVYYGHLAARCLEGENWDAALFNGERPGLIS</sequence>
<evidence type="ECO:0000256" key="3">
    <source>
        <dbReference type="ARBA" id="ARBA00011048"/>
    </source>
</evidence>
<dbReference type="PANTHER" id="PTHR42917">
    <property type="entry name" value="2,4-DIENOYL-COA REDUCTASE"/>
    <property type="match status" value="1"/>
</dbReference>
<dbReference type="RefSeq" id="WP_047764904.1">
    <property type="nucleotide sequence ID" value="NZ_LAQL01000009.1"/>
</dbReference>
<dbReference type="InterPro" id="IPR037348">
    <property type="entry name" value="TMADH/DMDH_FMN-bd"/>
</dbReference>
<evidence type="ECO:0000259" key="10">
    <source>
        <dbReference type="Pfam" id="PF00724"/>
    </source>
</evidence>
<feature type="domain" description="NADH:flavin oxidoreductase/NADH oxidase N-terminal" evidence="10">
    <location>
        <begin position="14"/>
        <end position="344"/>
    </location>
</feature>
<dbReference type="GO" id="GO:0016491">
    <property type="term" value="F:oxidoreductase activity"/>
    <property type="evidence" value="ECO:0007669"/>
    <property type="project" value="UniProtKB-KW"/>
</dbReference>
<comment type="cofactor">
    <cofactor evidence="2">
        <name>[4Fe-4S] cluster</name>
        <dbReference type="ChEBI" id="CHEBI:49883"/>
    </cofactor>
</comment>
<keyword evidence="4" id="KW-0285">Flavoprotein</keyword>
<comment type="similarity">
    <text evidence="3">In the N-terminal section; belongs to the NADH:flavin oxidoreductase/NADH oxidase family.</text>
</comment>
<comment type="cofactor">
    <cofactor evidence="1">
        <name>FMN</name>
        <dbReference type="ChEBI" id="CHEBI:58210"/>
    </cofactor>
</comment>
<comment type="caution">
    <text evidence="12">The sequence shown here is derived from an EMBL/GenBank/DDBJ whole genome shotgun (WGS) entry which is preliminary data.</text>
</comment>
<evidence type="ECO:0000256" key="4">
    <source>
        <dbReference type="ARBA" id="ARBA00022630"/>
    </source>
</evidence>
<evidence type="ECO:0000256" key="6">
    <source>
        <dbReference type="ARBA" id="ARBA00022723"/>
    </source>
</evidence>
<evidence type="ECO:0000256" key="9">
    <source>
        <dbReference type="ARBA" id="ARBA00023014"/>
    </source>
</evidence>
<dbReference type="STRING" id="1489064.WH96_14375"/>
<dbReference type="GO" id="GO:0010181">
    <property type="term" value="F:FMN binding"/>
    <property type="evidence" value="ECO:0007669"/>
    <property type="project" value="InterPro"/>
</dbReference>
<dbReference type="InterPro" id="IPR036188">
    <property type="entry name" value="FAD/NAD-bd_sf"/>
</dbReference>
<evidence type="ECO:0000256" key="1">
    <source>
        <dbReference type="ARBA" id="ARBA00001917"/>
    </source>
</evidence>
<evidence type="ECO:0000256" key="5">
    <source>
        <dbReference type="ARBA" id="ARBA00022643"/>
    </source>
</evidence>
<dbReference type="AlphaFoldDB" id="A0A0H2MTE4"/>
<keyword evidence="7" id="KW-0560">Oxidoreductase</keyword>
<dbReference type="GO" id="GO:0051536">
    <property type="term" value="F:iron-sulfur cluster binding"/>
    <property type="evidence" value="ECO:0007669"/>
    <property type="project" value="UniProtKB-KW"/>
</dbReference>
<dbReference type="PRINTS" id="PR00469">
    <property type="entry name" value="PNDRDTASEII"/>
</dbReference>
<dbReference type="InterPro" id="IPR051793">
    <property type="entry name" value="NADH:flavin_oxidoreductase"/>
</dbReference>
<name>A0A0H2MTE4_9PROT</name>
<feature type="domain" description="TMADH/DMDH/HD second alpha/beta" evidence="11">
    <location>
        <begin position="512"/>
        <end position="605"/>
    </location>
</feature>
<keyword evidence="5" id="KW-0288">FMN</keyword>
<proteinExistence type="inferred from homology"/>
<dbReference type="PATRIC" id="fig|1489064.4.peg.4221"/>
<gene>
    <name evidence="12" type="ORF">WH96_14375</name>
</gene>
<evidence type="ECO:0000313" key="13">
    <source>
        <dbReference type="Proteomes" id="UP000035444"/>
    </source>
</evidence>
<dbReference type="InterPro" id="IPR013785">
    <property type="entry name" value="Aldolase_TIM"/>
</dbReference>
<reference evidence="12 13" key="1">
    <citation type="submission" date="2015-03" db="EMBL/GenBank/DDBJ databases">
        <title>Genome Sequence of Kiloniella spongiae MEBiC09566, isolated from a marine sponge.</title>
        <authorList>
            <person name="Shao Z."/>
            <person name="Wang L."/>
            <person name="Li X."/>
        </authorList>
    </citation>
    <scope>NUCLEOTIDE SEQUENCE [LARGE SCALE GENOMIC DNA]</scope>
    <source>
        <strain evidence="12 13">MEBiC09566</strain>
    </source>
</reference>
<dbReference type="CDD" id="cd02929">
    <property type="entry name" value="TMADH_HD_FMN"/>
    <property type="match status" value="1"/>
</dbReference>
<dbReference type="SUPFAM" id="SSF51905">
    <property type="entry name" value="FAD/NAD(P)-binding domain"/>
    <property type="match status" value="1"/>
</dbReference>
<evidence type="ECO:0000259" key="11">
    <source>
        <dbReference type="Pfam" id="PF22620"/>
    </source>
</evidence>
<dbReference type="SUPFAM" id="SSF51395">
    <property type="entry name" value="FMN-linked oxidoreductases"/>
    <property type="match status" value="1"/>
</dbReference>
<dbReference type="OrthoDB" id="9804454at2"/>
<dbReference type="EMBL" id="LAQL01000009">
    <property type="protein sequence ID" value="KLN59915.1"/>
    <property type="molecule type" value="Genomic_DNA"/>
</dbReference>
<dbReference type="PRINTS" id="PR00368">
    <property type="entry name" value="FADPNR"/>
</dbReference>
<dbReference type="Gene3D" id="3.50.50.60">
    <property type="entry name" value="FAD/NAD(P)-binding domain"/>
    <property type="match status" value="1"/>
</dbReference>
<accession>A0A0H2MTE4</accession>
<evidence type="ECO:0000256" key="2">
    <source>
        <dbReference type="ARBA" id="ARBA00001966"/>
    </source>
</evidence>
<evidence type="ECO:0000256" key="7">
    <source>
        <dbReference type="ARBA" id="ARBA00023002"/>
    </source>
</evidence>
<dbReference type="Proteomes" id="UP000035444">
    <property type="component" value="Unassembled WGS sequence"/>
</dbReference>
<dbReference type="InterPro" id="IPR054428">
    <property type="entry name" value="TMADH/DMDH/HD_second_a-b"/>
</dbReference>
<dbReference type="InterPro" id="IPR001155">
    <property type="entry name" value="OxRdtase_FMN_N"/>
</dbReference>
<dbReference type="PANTHER" id="PTHR42917:SF2">
    <property type="entry name" value="2,4-DIENOYL-COA REDUCTASE [(2E)-ENOYL-COA-PRODUCING]"/>
    <property type="match status" value="1"/>
</dbReference>
<keyword evidence="13" id="KW-1185">Reference proteome</keyword>
<dbReference type="Pfam" id="PF22620">
    <property type="entry name" value="OYE-like_second_a-b"/>
    <property type="match status" value="1"/>
</dbReference>
<dbReference type="Pfam" id="PF00724">
    <property type="entry name" value="Oxidored_FMN"/>
    <property type="match status" value="1"/>
</dbReference>
<keyword evidence="9" id="KW-0411">Iron-sulfur</keyword>
<evidence type="ECO:0000256" key="8">
    <source>
        <dbReference type="ARBA" id="ARBA00023004"/>
    </source>
</evidence>
<dbReference type="Pfam" id="PF13450">
    <property type="entry name" value="NAD_binding_8"/>
    <property type="match status" value="1"/>
</dbReference>
<evidence type="ECO:0000313" key="12">
    <source>
        <dbReference type="EMBL" id="KLN59915.1"/>
    </source>
</evidence>
<keyword evidence="8" id="KW-0408">Iron</keyword>